<keyword evidence="8" id="KW-1185">Reference proteome</keyword>
<evidence type="ECO:0000313" key="8">
    <source>
        <dbReference type="Proteomes" id="UP000603453"/>
    </source>
</evidence>
<keyword evidence="4" id="KW-0804">Transcription</keyword>
<evidence type="ECO:0000313" key="7">
    <source>
        <dbReference type="EMBL" id="KAG2197125.1"/>
    </source>
</evidence>
<name>A0A8H7QRT9_9FUNG</name>
<evidence type="ECO:0000256" key="5">
    <source>
        <dbReference type="ARBA" id="ARBA00023242"/>
    </source>
</evidence>
<dbReference type="PROSITE" id="PS50888">
    <property type="entry name" value="BHLH"/>
    <property type="match status" value="1"/>
</dbReference>
<dbReference type="GO" id="GO:0090575">
    <property type="term" value="C:RNA polymerase II transcription regulator complex"/>
    <property type="evidence" value="ECO:0007669"/>
    <property type="project" value="TreeGrafter"/>
</dbReference>
<dbReference type="EMBL" id="JAEPRD010000134">
    <property type="protein sequence ID" value="KAG2197125.1"/>
    <property type="molecule type" value="Genomic_DNA"/>
</dbReference>
<evidence type="ECO:0000256" key="2">
    <source>
        <dbReference type="ARBA" id="ARBA00023125"/>
    </source>
</evidence>
<accession>A0A8H7QRT9</accession>
<comment type="caution">
    <text evidence="7">The sequence shown here is derived from an EMBL/GenBank/DDBJ whole genome shotgun (WGS) entry which is preliminary data.</text>
</comment>
<organism evidence="7 8">
    <name type="scientific">Mucor saturninus</name>
    <dbReference type="NCBI Taxonomy" id="64648"/>
    <lineage>
        <taxon>Eukaryota</taxon>
        <taxon>Fungi</taxon>
        <taxon>Fungi incertae sedis</taxon>
        <taxon>Mucoromycota</taxon>
        <taxon>Mucoromycotina</taxon>
        <taxon>Mucoromycetes</taxon>
        <taxon>Mucorales</taxon>
        <taxon>Mucorineae</taxon>
        <taxon>Mucoraceae</taxon>
        <taxon>Mucor</taxon>
    </lineage>
</organism>
<keyword evidence="1" id="KW-0805">Transcription regulation</keyword>
<evidence type="ECO:0000256" key="3">
    <source>
        <dbReference type="ARBA" id="ARBA00023159"/>
    </source>
</evidence>
<dbReference type="Proteomes" id="UP000603453">
    <property type="component" value="Unassembled WGS sequence"/>
</dbReference>
<dbReference type="PANTHER" id="PTHR10328">
    <property type="entry name" value="PROTEIN MAX MYC-ASSOCIATED FACTOR X"/>
    <property type="match status" value="1"/>
</dbReference>
<evidence type="ECO:0000259" key="6">
    <source>
        <dbReference type="PROSITE" id="PS50888"/>
    </source>
</evidence>
<dbReference type="SUPFAM" id="SSF47459">
    <property type="entry name" value="HLH, helix-loop-helix DNA-binding domain"/>
    <property type="match status" value="1"/>
</dbReference>
<dbReference type="AlphaFoldDB" id="A0A8H7QRT9"/>
<dbReference type="OrthoDB" id="8964853at2759"/>
<dbReference type="GO" id="GO:0045944">
    <property type="term" value="P:positive regulation of transcription by RNA polymerase II"/>
    <property type="evidence" value="ECO:0007669"/>
    <property type="project" value="TreeGrafter"/>
</dbReference>
<feature type="domain" description="BHLH" evidence="6">
    <location>
        <begin position="74"/>
        <end position="126"/>
    </location>
</feature>
<evidence type="ECO:0000256" key="4">
    <source>
        <dbReference type="ARBA" id="ARBA00023163"/>
    </source>
</evidence>
<protein>
    <recommendedName>
        <fullName evidence="6">BHLH domain-containing protein</fullName>
    </recommendedName>
</protein>
<dbReference type="InterPro" id="IPR036638">
    <property type="entry name" value="HLH_DNA-bd_sf"/>
</dbReference>
<keyword evidence="2" id="KW-0238">DNA-binding</keyword>
<keyword evidence="5" id="KW-0539">Nucleus</keyword>
<gene>
    <name evidence="7" type="ORF">INT47_004190</name>
</gene>
<dbReference type="SMART" id="SM00353">
    <property type="entry name" value="HLH"/>
    <property type="match status" value="1"/>
</dbReference>
<dbReference type="GO" id="GO:0046983">
    <property type="term" value="F:protein dimerization activity"/>
    <property type="evidence" value="ECO:0007669"/>
    <property type="project" value="InterPro"/>
</dbReference>
<proteinExistence type="predicted"/>
<reference evidence="7" key="1">
    <citation type="submission" date="2020-12" db="EMBL/GenBank/DDBJ databases">
        <title>Metabolic potential, ecology and presence of endohyphal bacteria is reflected in genomic diversity of Mucoromycotina.</title>
        <authorList>
            <person name="Muszewska A."/>
            <person name="Okrasinska A."/>
            <person name="Steczkiewicz K."/>
            <person name="Drgas O."/>
            <person name="Orlowska M."/>
            <person name="Perlinska-Lenart U."/>
            <person name="Aleksandrzak-Piekarczyk T."/>
            <person name="Szatraj K."/>
            <person name="Zielenkiewicz U."/>
            <person name="Pilsyk S."/>
            <person name="Malc E."/>
            <person name="Mieczkowski P."/>
            <person name="Kruszewska J.S."/>
            <person name="Biernat P."/>
            <person name="Pawlowska J."/>
        </authorList>
    </citation>
    <scope>NUCLEOTIDE SEQUENCE</scope>
    <source>
        <strain evidence="7">WA0000017839</strain>
    </source>
</reference>
<dbReference type="GO" id="GO:0003700">
    <property type="term" value="F:DNA-binding transcription factor activity"/>
    <property type="evidence" value="ECO:0007669"/>
    <property type="project" value="TreeGrafter"/>
</dbReference>
<sequence>MFSAQQNLNDHAATGNYDHFLHSEHFPFTTNDLVESLSDMERYYSDSDPAGQSLLYKNNLSDDASNKKYMSKSERRAEHNALERARRESLNTKFQSLAQLLPNLLNYRRPSKGQIVEKTLEWVKKSIARDERQRYQILQLQLENKRLISQCLFQKEQPYSSHVHNSYQQQENTPVMCHSAFNSNNITSVGSPTTCSYPPPSQNIYPNEFMNLNNWIIHPQLLDSQSQDSVCSSFEEIVQQNYSPQSDEDSLNEDVIDHQYSFISTENSYLPNQQNKHHRQFMVSELYRTYV</sequence>
<dbReference type="InterPro" id="IPR011598">
    <property type="entry name" value="bHLH_dom"/>
</dbReference>
<dbReference type="PANTHER" id="PTHR10328:SF3">
    <property type="entry name" value="PROTEIN MAX"/>
    <property type="match status" value="1"/>
</dbReference>
<dbReference type="Pfam" id="PF00010">
    <property type="entry name" value="HLH"/>
    <property type="match status" value="1"/>
</dbReference>
<keyword evidence="3" id="KW-0010">Activator</keyword>
<dbReference type="GO" id="GO:0003677">
    <property type="term" value="F:DNA binding"/>
    <property type="evidence" value="ECO:0007669"/>
    <property type="project" value="UniProtKB-KW"/>
</dbReference>
<dbReference type="Gene3D" id="4.10.280.10">
    <property type="entry name" value="Helix-loop-helix DNA-binding domain"/>
    <property type="match status" value="1"/>
</dbReference>
<evidence type="ECO:0000256" key="1">
    <source>
        <dbReference type="ARBA" id="ARBA00023015"/>
    </source>
</evidence>